<dbReference type="Gene3D" id="2.10.25.10">
    <property type="entry name" value="Laminin"/>
    <property type="match status" value="1"/>
</dbReference>
<dbReference type="GO" id="GO:0005615">
    <property type="term" value="C:extracellular space"/>
    <property type="evidence" value="ECO:0007669"/>
    <property type="project" value="TreeGrafter"/>
</dbReference>
<feature type="domain" description="BPTI/Kunitz inhibitor" evidence="6">
    <location>
        <begin position="153"/>
        <end position="203"/>
    </location>
</feature>
<dbReference type="InterPro" id="IPR002223">
    <property type="entry name" value="Kunitz_BPTI"/>
</dbReference>
<dbReference type="PRINTS" id="PR00759">
    <property type="entry name" value="BASICPTASE"/>
</dbReference>
<proteinExistence type="predicted"/>
<sequence length="270" mass="31492">MPSIILHLSLHKSEKKAKMKLLLLFLGLAKAYPNICEAPYDEGRCRAAFPRFYFNSTVQECLNFIYGGCGGNGNNFHTKEDCIDECFKKICPQNEVYYDCIPKGCEEDTCTNKNPYPRCYKMCSAGCFCRQGFYRHYNGTCVKFKECPHGPICRQSLDLGNGNRWLRRYYYNWRRDMCLQFWYSGEGGNLNNFGTRIECNEFCQGSPRSICDLPLDYGHGKYLLRRYYYDRKKGKCVQFWYRGDGGNRNNFGTRIDCDKVCKVSVPHKDC</sequence>
<dbReference type="PROSITE" id="PS50279">
    <property type="entry name" value="BPTI_KUNITZ_2"/>
    <property type="match status" value="3"/>
</dbReference>
<dbReference type="EMBL" id="GEGO01005868">
    <property type="protein sequence ID" value="JAR89536.1"/>
    <property type="molecule type" value="Transcribed_RNA"/>
</dbReference>
<dbReference type="SMART" id="SM00131">
    <property type="entry name" value="KU"/>
    <property type="match status" value="3"/>
</dbReference>
<feature type="signal peptide" evidence="5">
    <location>
        <begin position="1"/>
        <end position="31"/>
    </location>
</feature>
<dbReference type="PANTHER" id="PTHR10083:SF374">
    <property type="entry name" value="BPTI_KUNITZ INHIBITOR DOMAIN-CONTAINING PROTEIN"/>
    <property type="match status" value="1"/>
</dbReference>
<dbReference type="SUPFAM" id="SSF57362">
    <property type="entry name" value="BPTI-like"/>
    <property type="match status" value="3"/>
</dbReference>
<dbReference type="InterPro" id="IPR020901">
    <property type="entry name" value="Prtase_inh_Kunz-CS"/>
</dbReference>
<keyword evidence="3" id="KW-0722">Serine protease inhibitor</keyword>
<dbReference type="InterPro" id="IPR036084">
    <property type="entry name" value="Ser_inhib-like_sf"/>
</dbReference>
<dbReference type="Gene3D" id="4.10.410.10">
    <property type="entry name" value="Pancreatic trypsin inhibitor Kunitz domain"/>
    <property type="match status" value="3"/>
</dbReference>
<feature type="chain" id="PRO_5007542172" evidence="5">
    <location>
        <begin position="32"/>
        <end position="270"/>
    </location>
</feature>
<dbReference type="GO" id="GO:0004867">
    <property type="term" value="F:serine-type endopeptidase inhibitor activity"/>
    <property type="evidence" value="ECO:0007669"/>
    <property type="project" value="UniProtKB-KW"/>
</dbReference>
<dbReference type="Pfam" id="PF00014">
    <property type="entry name" value="Kunitz_BPTI"/>
    <property type="match status" value="3"/>
</dbReference>
<dbReference type="PANTHER" id="PTHR10083">
    <property type="entry name" value="KUNITZ-TYPE PROTEASE INHIBITOR-RELATED"/>
    <property type="match status" value="1"/>
</dbReference>
<organism evidence="7">
    <name type="scientific">Ixodes ricinus</name>
    <name type="common">Common tick</name>
    <name type="synonym">Acarus ricinus</name>
    <dbReference type="NCBI Taxonomy" id="34613"/>
    <lineage>
        <taxon>Eukaryota</taxon>
        <taxon>Metazoa</taxon>
        <taxon>Ecdysozoa</taxon>
        <taxon>Arthropoda</taxon>
        <taxon>Chelicerata</taxon>
        <taxon>Arachnida</taxon>
        <taxon>Acari</taxon>
        <taxon>Parasitiformes</taxon>
        <taxon>Ixodida</taxon>
        <taxon>Ixodoidea</taxon>
        <taxon>Ixodidae</taxon>
        <taxon>Ixodinae</taxon>
        <taxon>Ixodes</taxon>
    </lineage>
</organism>
<dbReference type="CDD" id="cd19941">
    <property type="entry name" value="TIL"/>
    <property type="match status" value="1"/>
</dbReference>
<dbReference type="InterPro" id="IPR036880">
    <property type="entry name" value="Kunitz_BPTI_sf"/>
</dbReference>
<dbReference type="InterPro" id="IPR002919">
    <property type="entry name" value="TIL_dom"/>
</dbReference>
<evidence type="ECO:0000256" key="3">
    <source>
        <dbReference type="ARBA" id="ARBA00022900"/>
    </source>
</evidence>
<evidence type="ECO:0000256" key="1">
    <source>
        <dbReference type="ARBA" id="ARBA00022690"/>
    </source>
</evidence>
<name>A0A147BFH3_IXORI</name>
<protein>
    <submittedName>
        <fullName evidence="7">Putative salivary kunitz domain protein</fullName>
    </submittedName>
</protein>
<dbReference type="SUPFAM" id="SSF57567">
    <property type="entry name" value="Serine protease inhibitors"/>
    <property type="match status" value="1"/>
</dbReference>
<reference evidence="7" key="1">
    <citation type="journal article" date="2018" name="PLoS Negl. Trop. Dis.">
        <title>Sialome diversity of ticks revealed by RNAseq of single tick salivary glands.</title>
        <authorList>
            <person name="Perner J."/>
            <person name="Kropackova S."/>
            <person name="Kopacek P."/>
            <person name="Ribeiro J.M."/>
        </authorList>
    </citation>
    <scope>NUCLEOTIDE SEQUENCE</scope>
    <source>
        <strain evidence="7">Siblings of single egg batch collected in Ceske Budejovice</strain>
        <tissue evidence="7">Salivary glands</tissue>
    </source>
</reference>
<keyword evidence="4" id="KW-1015">Disulfide bond</keyword>
<dbReference type="FunFam" id="4.10.410.10:FF:000021">
    <property type="entry name" value="Serine protease inhibitor, putative"/>
    <property type="match status" value="1"/>
</dbReference>
<evidence type="ECO:0000256" key="2">
    <source>
        <dbReference type="ARBA" id="ARBA00022737"/>
    </source>
</evidence>
<dbReference type="Pfam" id="PF01826">
    <property type="entry name" value="TIL"/>
    <property type="match status" value="1"/>
</dbReference>
<evidence type="ECO:0000256" key="5">
    <source>
        <dbReference type="SAM" id="SignalP"/>
    </source>
</evidence>
<keyword evidence="1" id="KW-0646">Protease inhibitor</keyword>
<dbReference type="AlphaFoldDB" id="A0A147BFH3"/>
<evidence type="ECO:0000256" key="4">
    <source>
        <dbReference type="ARBA" id="ARBA00023157"/>
    </source>
</evidence>
<dbReference type="CDD" id="cd22593">
    <property type="entry name" value="Kunitz_conkunitzin"/>
    <property type="match status" value="2"/>
</dbReference>
<keyword evidence="2" id="KW-0677">Repeat</keyword>
<accession>A0A147BFH3</accession>
<dbReference type="InterPro" id="IPR050098">
    <property type="entry name" value="TFPI/VKTCI-like"/>
</dbReference>
<evidence type="ECO:0000259" key="6">
    <source>
        <dbReference type="PROSITE" id="PS50279"/>
    </source>
</evidence>
<dbReference type="PROSITE" id="PS00280">
    <property type="entry name" value="BPTI_KUNITZ_1"/>
    <property type="match status" value="1"/>
</dbReference>
<evidence type="ECO:0000313" key="7">
    <source>
        <dbReference type="EMBL" id="JAR89536.1"/>
    </source>
</evidence>
<keyword evidence="5" id="KW-0732">Signal</keyword>
<feature type="domain" description="BPTI/Kunitz inhibitor" evidence="6">
    <location>
        <begin position="211"/>
        <end position="261"/>
    </location>
</feature>
<feature type="domain" description="BPTI/Kunitz inhibitor" evidence="6">
    <location>
        <begin position="36"/>
        <end position="86"/>
    </location>
</feature>